<name>A0A6C0DDB2_9ZZZZ</name>
<dbReference type="GO" id="GO:0016757">
    <property type="term" value="F:glycosyltransferase activity"/>
    <property type="evidence" value="ECO:0007669"/>
    <property type="project" value="UniProtKB-KW"/>
</dbReference>
<dbReference type="Gene3D" id="1.25.40.10">
    <property type="entry name" value="Tetratricopeptide repeat domain"/>
    <property type="match status" value="1"/>
</dbReference>
<keyword evidence="2" id="KW-0328">Glycosyltransferase</keyword>
<accession>A0A6C0DDB2</accession>
<dbReference type="InterPro" id="IPR051939">
    <property type="entry name" value="Glycosyltr_41/O-GlcNAc_trsf"/>
</dbReference>
<keyword evidence="3" id="KW-0808">Transferase</keyword>
<sequence>MKEFFILYEKIKANRIDNNMMQQFINKGMEIYEMTNDVSIKENVLSKLIEIYPNEPAFYYYMGYSLKSIDPNKAFLFFQKSYEINPYNIENLIDYCDLLHEFGNSRKVIDLNKKIPFGDYLKDVRLLTVFVNCKYREYYFEDLLKYLLYIIKEKSKIPAITYYDKEWKYSNYLNAGHIFSFLGDYDKASLYTEKAFDMSKKFNLNNKTKLDGLSNLLAVEDYTYHDHSTHYNKCLQINELYPNKYRYSFDKIHDKIRIGYVSSDFSSHAVSNFILPILKNHNRERFEIHIFYNQKIIWEKYSEFKLYEHSIFKLSIEESADLVNSFEIDILFDLNGYTENNRLDIFSLNPSPIQISYLGYPNTTGLTGIQYRITDKIADNNDSLQKYSEKLIKMPKCFLLYDSINQVVPIVPRKTKDIIILGSLNNEKKNSKQLLETWRTILEVCPNTKLLIKLIAYDDLIERQKYYMKKLNVSKDRLIMITKVDNDGYNKLFSMIDIVLDTFPYSGTTTTCNALYNSIPVVTMYNKDYHAHNVSSSLLINAGLDELVCDDINQYINVVKYLSVNSVKIDEYKKTVGEKFKKSMNVHEFMESYENILKDLYKKHVKNNVLDDIIEICI</sequence>
<evidence type="ECO:0000256" key="5">
    <source>
        <dbReference type="ARBA" id="ARBA00022803"/>
    </source>
</evidence>
<evidence type="ECO:0000313" key="7">
    <source>
        <dbReference type="EMBL" id="QHT13939.1"/>
    </source>
</evidence>
<dbReference type="Pfam" id="PF13844">
    <property type="entry name" value="Glyco_transf_41"/>
    <property type="match status" value="2"/>
</dbReference>
<evidence type="ECO:0000256" key="4">
    <source>
        <dbReference type="ARBA" id="ARBA00022737"/>
    </source>
</evidence>
<keyword evidence="4" id="KW-0677">Repeat</keyword>
<proteinExistence type="predicted"/>
<evidence type="ECO:0000256" key="2">
    <source>
        <dbReference type="ARBA" id="ARBA00022676"/>
    </source>
</evidence>
<feature type="domain" description="O-GlcNAc transferase C-terminal" evidence="6">
    <location>
        <begin position="416"/>
        <end position="583"/>
    </location>
</feature>
<dbReference type="InterPro" id="IPR011990">
    <property type="entry name" value="TPR-like_helical_dom_sf"/>
</dbReference>
<dbReference type="Gene3D" id="3.40.50.11380">
    <property type="match status" value="1"/>
</dbReference>
<dbReference type="InterPro" id="IPR029489">
    <property type="entry name" value="OGT/SEC/SPY_C"/>
</dbReference>
<organism evidence="7">
    <name type="scientific">viral metagenome</name>
    <dbReference type="NCBI Taxonomy" id="1070528"/>
    <lineage>
        <taxon>unclassified sequences</taxon>
        <taxon>metagenomes</taxon>
        <taxon>organismal metagenomes</taxon>
    </lineage>
</organism>
<evidence type="ECO:0000256" key="1">
    <source>
        <dbReference type="ARBA" id="ARBA00004922"/>
    </source>
</evidence>
<dbReference type="AlphaFoldDB" id="A0A6C0DDB2"/>
<feature type="domain" description="O-GlcNAc transferase C-terminal" evidence="6">
    <location>
        <begin position="229"/>
        <end position="404"/>
    </location>
</feature>
<evidence type="ECO:0000259" key="6">
    <source>
        <dbReference type="Pfam" id="PF13844"/>
    </source>
</evidence>
<dbReference type="PANTHER" id="PTHR44835">
    <property type="entry name" value="UDP-N-ACETYLGLUCOSAMINE--PEPTIDE N-ACETYLGLUCOSAMINYLTRANSFERASE SPINDLY-RELATED"/>
    <property type="match status" value="1"/>
</dbReference>
<dbReference type="EMBL" id="MN739577">
    <property type="protein sequence ID" value="QHT13939.1"/>
    <property type="molecule type" value="Genomic_DNA"/>
</dbReference>
<dbReference type="PANTHER" id="PTHR44835:SF1">
    <property type="entry name" value="PROTEIN O-GLCNAC TRANSFERASE"/>
    <property type="match status" value="1"/>
</dbReference>
<comment type="pathway">
    <text evidence="1">Protein modification; protein glycosylation.</text>
</comment>
<protein>
    <recommendedName>
        <fullName evidence="6">O-GlcNAc transferase C-terminal domain-containing protein</fullName>
    </recommendedName>
</protein>
<dbReference type="Gene3D" id="3.40.50.2000">
    <property type="entry name" value="Glycogen Phosphorylase B"/>
    <property type="match status" value="1"/>
</dbReference>
<dbReference type="SUPFAM" id="SSF53756">
    <property type="entry name" value="UDP-Glycosyltransferase/glycogen phosphorylase"/>
    <property type="match status" value="1"/>
</dbReference>
<dbReference type="SUPFAM" id="SSF48452">
    <property type="entry name" value="TPR-like"/>
    <property type="match status" value="1"/>
</dbReference>
<evidence type="ECO:0000256" key="3">
    <source>
        <dbReference type="ARBA" id="ARBA00022679"/>
    </source>
</evidence>
<keyword evidence="5" id="KW-0802">TPR repeat</keyword>
<reference evidence="7" key="1">
    <citation type="journal article" date="2020" name="Nature">
        <title>Giant virus diversity and host interactions through global metagenomics.</title>
        <authorList>
            <person name="Schulz F."/>
            <person name="Roux S."/>
            <person name="Paez-Espino D."/>
            <person name="Jungbluth S."/>
            <person name="Walsh D.A."/>
            <person name="Denef V.J."/>
            <person name="McMahon K.D."/>
            <person name="Konstantinidis K.T."/>
            <person name="Eloe-Fadrosh E.A."/>
            <person name="Kyrpides N.C."/>
            <person name="Woyke T."/>
        </authorList>
    </citation>
    <scope>NUCLEOTIDE SEQUENCE</scope>
    <source>
        <strain evidence="7">GVMAG-M-3300023174-134</strain>
    </source>
</reference>